<evidence type="ECO:0000256" key="7">
    <source>
        <dbReference type="ARBA" id="ARBA00023136"/>
    </source>
</evidence>
<evidence type="ECO:0000256" key="6">
    <source>
        <dbReference type="ARBA" id="ARBA00022989"/>
    </source>
</evidence>
<organism evidence="10 11">
    <name type="scientific">Candidatus Woesebacteria bacterium GW2011_GWA1_39_21b</name>
    <dbReference type="NCBI Taxonomy" id="1618551"/>
    <lineage>
        <taxon>Bacteria</taxon>
        <taxon>Candidatus Woeseibacteriota</taxon>
    </lineage>
</organism>
<gene>
    <name evidence="10" type="ORF">UT40_C0005G0040</name>
</gene>
<dbReference type="EMBL" id="LBWQ01000005">
    <property type="protein sequence ID" value="KKR14111.1"/>
    <property type="molecule type" value="Genomic_DNA"/>
</dbReference>
<feature type="transmembrane region" description="Helical" evidence="8">
    <location>
        <begin position="381"/>
        <end position="403"/>
    </location>
</feature>
<comment type="subcellular location">
    <subcellularLocation>
        <location evidence="1">Cell membrane</location>
        <topology evidence="1">Multi-pass membrane protein</topology>
    </subcellularLocation>
</comment>
<evidence type="ECO:0000256" key="5">
    <source>
        <dbReference type="ARBA" id="ARBA00022692"/>
    </source>
</evidence>
<dbReference type="PANTHER" id="PTHR33908">
    <property type="entry name" value="MANNOSYLTRANSFERASE YKCB-RELATED"/>
    <property type="match status" value="1"/>
</dbReference>
<accession>A0A0G0NMV8</accession>
<feature type="transmembrane region" description="Helical" evidence="8">
    <location>
        <begin position="327"/>
        <end position="345"/>
    </location>
</feature>
<dbReference type="InterPro" id="IPR038731">
    <property type="entry name" value="RgtA/B/C-like"/>
</dbReference>
<evidence type="ECO:0000256" key="4">
    <source>
        <dbReference type="ARBA" id="ARBA00022679"/>
    </source>
</evidence>
<feature type="transmembrane region" description="Helical" evidence="8">
    <location>
        <begin position="189"/>
        <end position="206"/>
    </location>
</feature>
<feature type="transmembrane region" description="Helical" evidence="8">
    <location>
        <begin position="86"/>
        <end position="106"/>
    </location>
</feature>
<feature type="transmembrane region" description="Helical" evidence="8">
    <location>
        <begin position="213"/>
        <end position="231"/>
    </location>
</feature>
<name>A0A0G0NMV8_9BACT</name>
<evidence type="ECO:0000256" key="2">
    <source>
        <dbReference type="ARBA" id="ARBA00022475"/>
    </source>
</evidence>
<keyword evidence="5 8" id="KW-0812">Transmembrane</keyword>
<evidence type="ECO:0000313" key="10">
    <source>
        <dbReference type="EMBL" id="KKR14111.1"/>
    </source>
</evidence>
<dbReference type="InterPro" id="IPR050297">
    <property type="entry name" value="LipidA_mod_glycosyltrf_83"/>
</dbReference>
<keyword evidence="3" id="KW-0328">Glycosyltransferase</keyword>
<evidence type="ECO:0000313" key="11">
    <source>
        <dbReference type="Proteomes" id="UP000034690"/>
    </source>
</evidence>
<feature type="transmembrane region" description="Helical" evidence="8">
    <location>
        <begin position="113"/>
        <end position="130"/>
    </location>
</feature>
<dbReference type="GO" id="GO:0009103">
    <property type="term" value="P:lipopolysaccharide biosynthetic process"/>
    <property type="evidence" value="ECO:0007669"/>
    <property type="project" value="UniProtKB-ARBA"/>
</dbReference>
<dbReference type="Pfam" id="PF13231">
    <property type="entry name" value="PMT_2"/>
    <property type="match status" value="1"/>
</dbReference>
<comment type="caution">
    <text evidence="10">The sequence shown here is derived from an EMBL/GenBank/DDBJ whole genome shotgun (WGS) entry which is preliminary data.</text>
</comment>
<keyword evidence="2" id="KW-1003">Cell membrane</keyword>
<keyword evidence="7 8" id="KW-0472">Membrane</keyword>
<feature type="transmembrane region" description="Helical" evidence="8">
    <location>
        <begin position="166"/>
        <end position="183"/>
    </location>
</feature>
<sequence>MYKPNLKTILLIGLIIFISIFPRLWKLEQKPPIIVDEYANIRMIKSLLENRNFNPLEFHWDYSKTIFTYYPTILLIKLTGTGNDLFYLRLTSVIYSLLALIPFFLLTRRLTTNVTAFATTLLFANSYYFLQFSRVGWIDITFGVASGLFLILFLQKAFDRKENLRLNWVVASGITAGIIFHAYRGANVLIFLSYSYLIFLLFTNHISFKKSFMTFGLFFFTFLFISLPWLIKISKNLDKYNLRANVVYIKNARIPYHGLSLKRDIMKYQILTSVKSWIFLEGVVGGSEETPRYLPETFPPLNIFVRISFWAGMIISILNYHYLKKTGFWLLIIITTIIFGQILTVHPPNGARGLIMLPSYYIIASIFFYKIHEVSGKSKVVLAGITLLSFIFSIQDFLFYQFWMEWIKV</sequence>
<dbReference type="Proteomes" id="UP000034690">
    <property type="component" value="Unassembled WGS sequence"/>
</dbReference>
<feature type="transmembrane region" description="Helical" evidence="8">
    <location>
        <begin position="136"/>
        <end position="154"/>
    </location>
</feature>
<evidence type="ECO:0000256" key="3">
    <source>
        <dbReference type="ARBA" id="ARBA00022676"/>
    </source>
</evidence>
<feature type="transmembrane region" description="Helical" evidence="8">
    <location>
        <begin position="7"/>
        <end position="25"/>
    </location>
</feature>
<keyword evidence="6 8" id="KW-1133">Transmembrane helix</keyword>
<dbReference type="GO" id="GO:0005886">
    <property type="term" value="C:plasma membrane"/>
    <property type="evidence" value="ECO:0007669"/>
    <property type="project" value="UniProtKB-SubCell"/>
</dbReference>
<proteinExistence type="predicted"/>
<evidence type="ECO:0000259" key="9">
    <source>
        <dbReference type="Pfam" id="PF13231"/>
    </source>
</evidence>
<dbReference type="GO" id="GO:0016763">
    <property type="term" value="F:pentosyltransferase activity"/>
    <property type="evidence" value="ECO:0007669"/>
    <property type="project" value="TreeGrafter"/>
</dbReference>
<dbReference type="PANTHER" id="PTHR33908:SF11">
    <property type="entry name" value="MEMBRANE PROTEIN"/>
    <property type="match status" value="1"/>
</dbReference>
<dbReference type="AlphaFoldDB" id="A0A0G0NMV8"/>
<keyword evidence="4" id="KW-0808">Transferase</keyword>
<feature type="transmembrane region" description="Helical" evidence="8">
    <location>
        <begin position="351"/>
        <end position="369"/>
    </location>
</feature>
<evidence type="ECO:0000256" key="1">
    <source>
        <dbReference type="ARBA" id="ARBA00004651"/>
    </source>
</evidence>
<feature type="domain" description="Glycosyltransferase RgtA/B/C/D-like" evidence="9">
    <location>
        <begin position="72"/>
        <end position="229"/>
    </location>
</feature>
<reference evidence="10 11" key="1">
    <citation type="journal article" date="2015" name="Nature">
        <title>rRNA introns, odd ribosomes, and small enigmatic genomes across a large radiation of phyla.</title>
        <authorList>
            <person name="Brown C.T."/>
            <person name="Hug L.A."/>
            <person name="Thomas B.C."/>
            <person name="Sharon I."/>
            <person name="Castelle C.J."/>
            <person name="Singh A."/>
            <person name="Wilkins M.J."/>
            <person name="Williams K.H."/>
            <person name="Banfield J.F."/>
        </authorList>
    </citation>
    <scope>NUCLEOTIDE SEQUENCE [LARGE SCALE GENOMIC DNA]</scope>
</reference>
<protein>
    <recommendedName>
        <fullName evidence="9">Glycosyltransferase RgtA/B/C/D-like domain-containing protein</fullName>
    </recommendedName>
</protein>
<feature type="transmembrane region" description="Helical" evidence="8">
    <location>
        <begin position="303"/>
        <end position="320"/>
    </location>
</feature>
<evidence type="ECO:0000256" key="8">
    <source>
        <dbReference type="SAM" id="Phobius"/>
    </source>
</evidence>